<protein>
    <recommendedName>
        <fullName evidence="2">Protein MON2 homolog</fullName>
    </recommendedName>
</protein>
<evidence type="ECO:0000256" key="2">
    <source>
        <dbReference type="ARBA" id="ARBA00017134"/>
    </source>
</evidence>
<dbReference type="InterPro" id="IPR016024">
    <property type="entry name" value="ARM-type_fold"/>
</dbReference>
<keyword evidence="3" id="KW-0813">Transport</keyword>
<feature type="domain" description="Mon2 C-terminal" evidence="8">
    <location>
        <begin position="973"/>
        <end position="1226"/>
    </location>
</feature>
<evidence type="ECO:0000259" key="7">
    <source>
        <dbReference type="Pfam" id="PF12783"/>
    </source>
</evidence>
<feature type="domain" description="Mon2/Sec7/BIG1-like HDS" evidence="6">
    <location>
        <begin position="891"/>
        <end position="968"/>
    </location>
</feature>
<dbReference type="InterPro" id="IPR032817">
    <property type="entry name" value="Mon2_C"/>
</dbReference>
<feature type="domain" description="Mon2/Sec7/BIG1-like HUS" evidence="7">
    <location>
        <begin position="201"/>
        <end position="274"/>
    </location>
</feature>
<gene>
    <name evidence="10" type="ORF">NMOB1V02_LOCUS2807</name>
</gene>
<evidence type="ECO:0000256" key="5">
    <source>
        <dbReference type="SAM" id="MobiDB-lite"/>
    </source>
</evidence>
<evidence type="ECO:0000259" key="9">
    <source>
        <dbReference type="Pfam" id="PF16213"/>
    </source>
</evidence>
<dbReference type="SUPFAM" id="SSF48371">
    <property type="entry name" value="ARM repeat"/>
    <property type="match status" value="1"/>
</dbReference>
<proteinExistence type="inferred from homology"/>
<evidence type="ECO:0000259" key="6">
    <source>
        <dbReference type="Pfam" id="PF09324"/>
    </source>
</evidence>
<evidence type="ECO:0000259" key="8">
    <source>
        <dbReference type="Pfam" id="PF16206"/>
    </source>
</evidence>
<dbReference type="InterPro" id="IPR015403">
    <property type="entry name" value="Mon2/Sec7/BIG1-like_HDS"/>
</dbReference>
<feature type="region of interest" description="Disordered" evidence="5">
    <location>
        <begin position="610"/>
        <end position="632"/>
    </location>
</feature>
<keyword evidence="4" id="KW-0653">Protein transport</keyword>
<dbReference type="InterPro" id="IPR032629">
    <property type="entry name" value="DCB_dom"/>
</dbReference>
<dbReference type="Proteomes" id="UP000678499">
    <property type="component" value="Unassembled WGS sequence"/>
</dbReference>
<dbReference type="Pfam" id="PF16213">
    <property type="entry name" value="DCB"/>
    <property type="match status" value="1"/>
</dbReference>
<dbReference type="InterPro" id="IPR011989">
    <property type="entry name" value="ARM-like"/>
</dbReference>
<dbReference type="EMBL" id="OA882376">
    <property type="protein sequence ID" value="CAD7274997.1"/>
    <property type="molecule type" value="Genomic_DNA"/>
</dbReference>
<comment type="similarity">
    <text evidence="1">Belongs to the MON2 family.</text>
</comment>
<evidence type="ECO:0000256" key="3">
    <source>
        <dbReference type="ARBA" id="ARBA00022448"/>
    </source>
</evidence>
<sequence length="1744" mass="191185">MLDHIQNDLKLLSIESKKKFPLIKESAEEAQLTLRNGLATKATIAQMSSQILFPLVQGCETKDPKIVHMCLSTIQKLILAKGVDKKGGEHIIDCLWLLMENGVEEVKLLQTATLLVTSGLTVQGYTLAKCLVLCFRLHFTKDPTTSHTAAATVQQLISHVFERVVVEDGKFEDKSGSMSDNDLETLKSVSEHPPTGLRPSAADAFLLFQDLILLINGERPHWLRGLNEMTRTFGLELIESILTDFASVFSVHPEFAFLLKERVCALVIKLFSPNVKFRLQTNPALMSPQSQPDRGWSAGSAGTLDKPHFPVAMRLLRLVSVLVTKYYELLATQCEIFLSLIMKFLDPDKPAWQRALALEVLHKLVVQPQLLKVFCESYDMKPNATNIFQDMMNSMAAYVQSLFMKQMGAFGSPVGAQGLSSPSQSVVGSLIASGQPGFLFRGVCLPVGKGLISSQPKALFLEMLDKTDSPQNIAEGYGITLAFGCLMETVRSLNAVIGGDYISSPIDTEKSGSHSSQTQLQIQLIKSSSAGLLSALQFLLRASVDDALTEQILQAMQQYAWMCGTSGVNDTRDDFVRAICRSCFPPSYNLSVLMCPGSPKALQRGSSVTRTSSVPGILSPSDGSLSAAGTDGEPQQQVVAVGPPLNTTALIGSVSQSGPVMLTAKNLLCMKGVLSFANAHGKILDNAWHVVLTTLQHLVWILGLKPTTSASARSTNMVPGNISGQTLFSESVHPTNATNVGMGGVVMSAASVSGNEPVPSSHVTNAVGTNAVLTTAVLADIPVLSSMLNQLFESSRNLDEVALHHFIDALCKLSEEAMEMVSQSNREPSLFAAAKLLETGIVNLSRVQILWRPVTSHLLEVSAHAHPKMRDFGVEAVTHLVQNALQFPYNPPLKENQELQTILLAPLLQLPSDMHPDVRQKQLEAVLQILHSSGESLHHAWPTLLTIVGSIRESHSENLVRTAFQCLHLVVNDFLTVMPVTCLPICVDTVAKFGNQTQELNISLTAIGLIWNISDHFSQNRTKLENSLSEKDILLPAFPDVPYMPPLDKLWMRIYAQLGDLCVDSRPAVRKSASQTLFSTISAHGHFLKPETWRIMILQVLFPLLERVSDTLDSASCDKVEIEGGSKSILIHHSRNTAQKQWAETQVMSLSGVARVFFSKRDVLFSQSKSSDFVTAWSRLLGFIEKAAFHHDSEVSLSALKAFHEIVMIKSMAGKDEKKEDNPAVAKFDADYIVSPEGRVAWKEAWDVWCRIGLLATGPICPQKPYQPTQSFLTALMLIFKALFQLVREDFSEKDLQCLCEVIGQVLTMPTSASGEDMLSLLEPNSLTPLQDAILNGLQPVTEEVMSSDRLKSMLPRLHEELLRFAAVGYSESVRGQGEGSNTANVVVFSERVLLLELELYKKTAQEPSVINGQILVKIVETLRRPLKLKWNWGVIGPSCSKPSWHAALNLLIAAVEVGLPVARKLHGTSSGAVFAEMWDKLSECLHDYLFTPSVPPGDYSADNASLDEEMDCKVIEVLRDAILSHPTFVPRSFLLSVMLLLNKGSIHSAQSLAELESGRPLREKFAKACFDTLLEFSLIHHREGSGDSLPEDLERGIRAGEGKGDPCGSSSVTSRVAVASLVERFREILTEHLQELRQKGRRPLTKQRVAEVSFVLRSVSTLIASLRKLKSENQKGREATWNQLIGLYPLLVECIPASSCSQISEPLQEALQQYKDLLRPPNVSASPTSSGLSLRGVSLFNGL</sequence>
<organism evidence="10">
    <name type="scientific">Notodromas monacha</name>
    <dbReference type="NCBI Taxonomy" id="399045"/>
    <lineage>
        <taxon>Eukaryota</taxon>
        <taxon>Metazoa</taxon>
        <taxon>Ecdysozoa</taxon>
        <taxon>Arthropoda</taxon>
        <taxon>Crustacea</taxon>
        <taxon>Oligostraca</taxon>
        <taxon>Ostracoda</taxon>
        <taxon>Podocopa</taxon>
        <taxon>Podocopida</taxon>
        <taxon>Cypridocopina</taxon>
        <taxon>Cypridoidea</taxon>
        <taxon>Cyprididae</taxon>
        <taxon>Notodromas</taxon>
    </lineage>
</organism>
<dbReference type="Pfam" id="PF09324">
    <property type="entry name" value="Sec7-like_HDS"/>
    <property type="match status" value="1"/>
</dbReference>
<dbReference type="PANTHER" id="PTHR10663:SF333">
    <property type="entry name" value="PROTEIN MON2 HOMOLOG"/>
    <property type="match status" value="1"/>
</dbReference>
<feature type="domain" description="Mon2 C-terminal" evidence="8">
    <location>
        <begin position="1264"/>
        <end position="1722"/>
    </location>
</feature>
<dbReference type="Pfam" id="PF12783">
    <property type="entry name" value="Sec7-like_HUS"/>
    <property type="match status" value="2"/>
</dbReference>
<dbReference type="GO" id="GO:0015031">
    <property type="term" value="P:protein transport"/>
    <property type="evidence" value="ECO:0007669"/>
    <property type="project" value="UniProtKB-KW"/>
</dbReference>
<evidence type="ECO:0000256" key="4">
    <source>
        <dbReference type="ARBA" id="ARBA00022927"/>
    </source>
</evidence>
<dbReference type="Gene3D" id="1.25.10.10">
    <property type="entry name" value="Leucine-rich Repeat Variant"/>
    <property type="match status" value="1"/>
</dbReference>
<evidence type="ECO:0000256" key="1">
    <source>
        <dbReference type="ARBA" id="ARBA00008144"/>
    </source>
</evidence>
<name>A0A7R9BJJ6_9CRUS</name>
<dbReference type="Pfam" id="PF16206">
    <property type="entry name" value="Mon2_C"/>
    <property type="match status" value="2"/>
</dbReference>
<reference evidence="10" key="1">
    <citation type="submission" date="2020-11" db="EMBL/GenBank/DDBJ databases">
        <authorList>
            <person name="Tran Van P."/>
        </authorList>
    </citation>
    <scope>NUCLEOTIDE SEQUENCE</scope>
</reference>
<dbReference type="PANTHER" id="PTHR10663">
    <property type="entry name" value="GUANYL-NUCLEOTIDE EXCHANGE FACTOR"/>
    <property type="match status" value="1"/>
</dbReference>
<evidence type="ECO:0000313" key="11">
    <source>
        <dbReference type="Proteomes" id="UP000678499"/>
    </source>
</evidence>
<accession>A0A7R9BJJ6</accession>
<feature type="domain" description="Mon2/Sec7/BIG1-like dimerisation and cyclophilin-binding" evidence="9">
    <location>
        <begin position="2"/>
        <end position="168"/>
    </location>
</feature>
<dbReference type="EMBL" id="CAJPEX010000339">
    <property type="protein sequence ID" value="CAG0915149.1"/>
    <property type="molecule type" value="Genomic_DNA"/>
</dbReference>
<keyword evidence="11" id="KW-1185">Reference proteome</keyword>
<dbReference type="InterPro" id="IPR032691">
    <property type="entry name" value="Mon2/Sec7/BIG1-like_HUS"/>
</dbReference>
<dbReference type="OrthoDB" id="294853at2759"/>
<evidence type="ECO:0000313" key="10">
    <source>
        <dbReference type="EMBL" id="CAD7274997.1"/>
    </source>
</evidence>
<feature type="domain" description="Mon2/Sec7/BIG1-like HUS" evidence="7">
    <location>
        <begin position="304"/>
        <end position="387"/>
    </location>
</feature>